<name>A0ABU1M1C6_9BURK</name>
<dbReference type="InterPro" id="IPR052183">
    <property type="entry name" value="IS_Transposase"/>
</dbReference>
<accession>A0ABU1M1C6</accession>
<proteinExistence type="predicted"/>
<gene>
    <name evidence="1" type="ORF">J2804_006252</name>
</gene>
<reference evidence="1 2" key="1">
    <citation type="submission" date="2023-07" db="EMBL/GenBank/DDBJ databases">
        <title>Sorghum-associated microbial communities from plants grown in Nebraska, USA.</title>
        <authorList>
            <person name="Schachtman D."/>
        </authorList>
    </citation>
    <scope>NUCLEOTIDE SEQUENCE [LARGE SCALE GENOMIC DNA]</scope>
    <source>
        <strain evidence="1 2">DS1316</strain>
    </source>
</reference>
<dbReference type="Proteomes" id="UP001264340">
    <property type="component" value="Unassembled WGS sequence"/>
</dbReference>
<evidence type="ECO:0000313" key="1">
    <source>
        <dbReference type="EMBL" id="MDR6412816.1"/>
    </source>
</evidence>
<keyword evidence="2" id="KW-1185">Reference proteome</keyword>
<evidence type="ECO:0000313" key="2">
    <source>
        <dbReference type="Proteomes" id="UP001264340"/>
    </source>
</evidence>
<comment type="caution">
    <text evidence="1">The sequence shown here is derived from an EMBL/GenBank/DDBJ whole genome shotgun (WGS) entry which is preliminary data.</text>
</comment>
<protein>
    <submittedName>
        <fullName evidence="1">Transposase-like protein</fullName>
    </submittedName>
</protein>
<organism evidence="1 2">
    <name type="scientific">Paraburkholderia terricola</name>
    <dbReference type="NCBI Taxonomy" id="169427"/>
    <lineage>
        <taxon>Bacteria</taxon>
        <taxon>Pseudomonadati</taxon>
        <taxon>Pseudomonadota</taxon>
        <taxon>Betaproteobacteria</taxon>
        <taxon>Burkholderiales</taxon>
        <taxon>Burkholderiaceae</taxon>
        <taxon>Paraburkholderia</taxon>
    </lineage>
</organism>
<sequence>MNNSKSLYHGHRFPAVVISCAVRWYFRFQLSLRDIEELLFERGIVVSYETVRRWCDKFGTGFAHRAKAARRKPGISMSCS</sequence>
<dbReference type="PANTHER" id="PTHR35528">
    <property type="entry name" value="BLL1675 PROTEIN"/>
    <property type="match status" value="1"/>
</dbReference>
<dbReference type="PANTHER" id="PTHR35528:SF3">
    <property type="entry name" value="BLL1675 PROTEIN"/>
    <property type="match status" value="1"/>
</dbReference>
<dbReference type="EMBL" id="JAVDRP010000025">
    <property type="protein sequence ID" value="MDR6412816.1"/>
    <property type="molecule type" value="Genomic_DNA"/>
</dbReference>